<comment type="caution">
    <text evidence="1">The sequence shown here is derived from an EMBL/GenBank/DDBJ whole genome shotgun (WGS) entry which is preliminary data.</text>
</comment>
<dbReference type="Proteomes" id="UP001159363">
    <property type="component" value="Chromosome 6"/>
</dbReference>
<dbReference type="PANTHER" id="PTHR46704:SF1">
    <property type="entry name" value="TELOMERE LENGTH REGULATION PROTEIN TEL2 HOMOLOG"/>
    <property type="match status" value="1"/>
</dbReference>
<evidence type="ECO:0000313" key="2">
    <source>
        <dbReference type="Proteomes" id="UP001159363"/>
    </source>
</evidence>
<sequence length="357" mass="40508">MYFLGCIGYLLDGSGLKELMCSICAPVSVDKMLQGRAFARAVRGHLLIQTVLSNIILEQLDISAEEQKAIDEVITDFQDESPSLSSLNQNPHLVSLAKKMENKLAQLKKNGLTAMLWVLYLILVNLVKECIHAELSGYFMMRRTDRFWTGVWSDLTIEHTFMRSMKPDGVPDSVVSKWLLGLTATYDICMSFEEFCGVNFSSSEQHEDFRESRKAKDSTDIAKVSLWFESRSPFPVTDEIMSVATGVVGDNTITCYDALAVGKQAMTNMVVKHFTDVKLMTCSVKFYYGNVVVDPFLIFQMISISKQTDDDLKTYLQHELAPFSLTLFDEAGMRKTIKSALYEIFEEREKNVYLHNF</sequence>
<keyword evidence="2" id="KW-1185">Reference proteome</keyword>
<proteinExistence type="predicted"/>
<dbReference type="PANTHER" id="PTHR46704">
    <property type="entry name" value="CXC DOMAIN-CONTAINING PROTEIN-RELATED"/>
    <property type="match status" value="1"/>
</dbReference>
<name>A0ABQ9H3P9_9NEOP</name>
<reference evidence="1 2" key="1">
    <citation type="submission" date="2023-02" db="EMBL/GenBank/DDBJ databases">
        <title>LHISI_Scaffold_Assembly.</title>
        <authorList>
            <person name="Stuart O.P."/>
            <person name="Cleave R."/>
            <person name="Magrath M.J.L."/>
            <person name="Mikheyev A.S."/>
        </authorList>
    </citation>
    <scope>NUCLEOTIDE SEQUENCE [LARGE SCALE GENOMIC DNA]</scope>
    <source>
        <strain evidence="1">Daus_M_001</strain>
        <tissue evidence="1">Leg muscle</tissue>
    </source>
</reference>
<accession>A0ABQ9H3P9</accession>
<protein>
    <submittedName>
        <fullName evidence="1">Uncharacterized protein</fullName>
    </submittedName>
</protein>
<evidence type="ECO:0000313" key="1">
    <source>
        <dbReference type="EMBL" id="KAJ8878928.1"/>
    </source>
</evidence>
<dbReference type="EMBL" id="JARBHB010000007">
    <property type="protein sequence ID" value="KAJ8878928.1"/>
    <property type="molecule type" value="Genomic_DNA"/>
</dbReference>
<gene>
    <name evidence="1" type="ORF">PR048_019531</name>
</gene>
<organism evidence="1 2">
    <name type="scientific">Dryococelus australis</name>
    <dbReference type="NCBI Taxonomy" id="614101"/>
    <lineage>
        <taxon>Eukaryota</taxon>
        <taxon>Metazoa</taxon>
        <taxon>Ecdysozoa</taxon>
        <taxon>Arthropoda</taxon>
        <taxon>Hexapoda</taxon>
        <taxon>Insecta</taxon>
        <taxon>Pterygota</taxon>
        <taxon>Neoptera</taxon>
        <taxon>Polyneoptera</taxon>
        <taxon>Phasmatodea</taxon>
        <taxon>Verophasmatodea</taxon>
        <taxon>Anareolatae</taxon>
        <taxon>Phasmatidae</taxon>
        <taxon>Eurycanthinae</taxon>
        <taxon>Dryococelus</taxon>
    </lineage>
</organism>